<proteinExistence type="predicted"/>
<organism evidence="1 2">
    <name type="scientific">Novosphingobium decolorationis</name>
    <dbReference type="NCBI Taxonomy" id="2698673"/>
    <lineage>
        <taxon>Bacteria</taxon>
        <taxon>Pseudomonadati</taxon>
        <taxon>Pseudomonadota</taxon>
        <taxon>Alphaproteobacteria</taxon>
        <taxon>Sphingomonadales</taxon>
        <taxon>Sphingomonadaceae</taxon>
        <taxon>Novosphingobium</taxon>
    </lineage>
</organism>
<dbReference type="EMBL" id="CP054856">
    <property type="protein sequence ID" value="QVM84895.1"/>
    <property type="molecule type" value="Genomic_DNA"/>
</dbReference>
<protein>
    <submittedName>
        <fullName evidence="1">Uncharacterized protein</fullName>
    </submittedName>
</protein>
<sequence>MSLSRRTPLLFEALGRQARTAILGGLALGLAPIALAQGAAAQTAPDSVSGVVALALSEAAQAHAGNDPDRLESALAVIERARAHPIAEWPGEDPVPLWRTVAPTTSAPAPIYRGSPLGPGYRSGQVTGGKAEQFEQVFLSGEKARIALSSPGKAPLSLRVLDRNARAVCEGNNGACQWVPLFTQRYVIEIRNQGKDLARYFLVVE</sequence>
<evidence type="ECO:0000313" key="2">
    <source>
        <dbReference type="Proteomes" id="UP000677126"/>
    </source>
</evidence>
<gene>
    <name evidence="1" type="ORF">HT578_15450</name>
</gene>
<reference evidence="1 2" key="1">
    <citation type="journal article" date="2021" name="Int. J. Syst. Evol. Microbiol.">
        <title>Novosphingobium decolorationis sp. nov., an aniline blue-decolourizing bacterium isolated from East Pacific sediment.</title>
        <authorList>
            <person name="Chen X."/>
            <person name="Dong B."/>
            <person name="Chen T."/>
            <person name="Ren N."/>
            <person name="Wang J."/>
            <person name="Xu Y."/>
            <person name="Yang J."/>
            <person name="Zhu S."/>
            <person name="Chen J."/>
        </authorList>
    </citation>
    <scope>NUCLEOTIDE SEQUENCE [LARGE SCALE GENOMIC DNA]</scope>
    <source>
        <strain evidence="1 2">502str22</strain>
    </source>
</reference>
<accession>A0ABX8E7I3</accession>
<dbReference type="Proteomes" id="UP000677126">
    <property type="component" value="Chromosome"/>
</dbReference>
<name>A0ABX8E7I3_9SPHN</name>
<dbReference type="RefSeq" id="WP_213500605.1">
    <property type="nucleotide sequence ID" value="NZ_CP054856.1"/>
</dbReference>
<keyword evidence="2" id="KW-1185">Reference proteome</keyword>
<evidence type="ECO:0000313" key="1">
    <source>
        <dbReference type="EMBL" id="QVM84895.1"/>
    </source>
</evidence>